<dbReference type="AlphaFoldDB" id="A0A5M4B8J2"/>
<gene>
    <name evidence="1" type="ORF">RCZ01_08290</name>
</gene>
<organism evidence="1 2">
    <name type="scientific">Capnocytophaga felis</name>
    <dbReference type="NCBI Taxonomy" id="2267611"/>
    <lineage>
        <taxon>Bacteria</taxon>
        <taxon>Pseudomonadati</taxon>
        <taxon>Bacteroidota</taxon>
        <taxon>Flavobacteriia</taxon>
        <taxon>Flavobacteriales</taxon>
        <taxon>Flavobacteriaceae</taxon>
        <taxon>Capnocytophaga</taxon>
    </lineage>
</organism>
<reference evidence="2" key="1">
    <citation type="journal article" date="2020" name="Int. J. Syst. Evol. Microbiol.">
        <title>Capnocytophaga felis sp. nov. isolated from the feline oral cavity.</title>
        <authorList>
            <person name="Suzuki M."/>
            <person name="Umeda K."/>
            <person name="Kimura M."/>
            <person name="Imaoka K."/>
            <person name="Morikawa S."/>
            <person name="Maeda K."/>
        </authorList>
    </citation>
    <scope>NUCLEOTIDE SEQUENCE [LARGE SCALE GENOMIC DNA]</scope>
    <source>
        <strain evidence="2">KC07070</strain>
    </source>
</reference>
<sequence>MNQKPFTLETALEAVSERFCKGHHYKHKPVTDAMVEQICQVKSLVNMGFIGT</sequence>
<keyword evidence="2" id="KW-1185">Reference proteome</keyword>
<dbReference type="EMBL" id="BLBC01000005">
    <property type="protein sequence ID" value="GET45527.1"/>
    <property type="molecule type" value="Genomic_DNA"/>
</dbReference>
<evidence type="ECO:0000313" key="1">
    <source>
        <dbReference type="EMBL" id="GET45527.1"/>
    </source>
</evidence>
<proteinExistence type="predicted"/>
<name>A0A5M4B8J2_9FLAO</name>
<accession>A0A5M4B8J2</accession>
<evidence type="ECO:0000313" key="2">
    <source>
        <dbReference type="Proteomes" id="UP000398217"/>
    </source>
</evidence>
<dbReference type="Proteomes" id="UP000398217">
    <property type="component" value="Unassembled WGS sequence"/>
</dbReference>
<dbReference type="RefSeq" id="WP_227977314.1">
    <property type="nucleotide sequence ID" value="NZ_BLBC01000005.1"/>
</dbReference>
<protein>
    <submittedName>
        <fullName evidence="1">Uncharacterized protein</fullName>
    </submittedName>
</protein>
<comment type="caution">
    <text evidence="1">The sequence shown here is derived from an EMBL/GenBank/DDBJ whole genome shotgun (WGS) entry which is preliminary data.</text>
</comment>